<gene>
    <name evidence="1" type="ORF">TBIB3V08_LOCUS7643</name>
</gene>
<reference evidence="1" key="1">
    <citation type="submission" date="2020-11" db="EMBL/GenBank/DDBJ databases">
        <authorList>
            <person name="Tran Van P."/>
        </authorList>
    </citation>
    <scope>NUCLEOTIDE SEQUENCE</scope>
</reference>
<organism evidence="1">
    <name type="scientific">Timema bartmani</name>
    <dbReference type="NCBI Taxonomy" id="61472"/>
    <lineage>
        <taxon>Eukaryota</taxon>
        <taxon>Metazoa</taxon>
        <taxon>Ecdysozoa</taxon>
        <taxon>Arthropoda</taxon>
        <taxon>Hexapoda</taxon>
        <taxon>Insecta</taxon>
        <taxon>Pterygota</taxon>
        <taxon>Neoptera</taxon>
        <taxon>Polyneoptera</taxon>
        <taxon>Phasmatodea</taxon>
        <taxon>Timematodea</taxon>
        <taxon>Timematoidea</taxon>
        <taxon>Timematidae</taxon>
        <taxon>Timema</taxon>
    </lineage>
</organism>
<protein>
    <submittedName>
        <fullName evidence="1">Uncharacterized protein</fullName>
    </submittedName>
</protein>
<name>A0A7R9I4L3_9NEOP</name>
<sequence length="82" mass="9302">MTWFLAQRSDVTLVWIYRIFTPGCSLFIRSCCYSSPMASLVLDGHTSPSQLEDVTLDPSILNGTIPCEYIEHPPRCRRPLVV</sequence>
<dbReference type="AlphaFoldDB" id="A0A7R9I4L3"/>
<dbReference type="EMBL" id="OD567191">
    <property type="protein sequence ID" value="CAD7445288.1"/>
    <property type="molecule type" value="Genomic_DNA"/>
</dbReference>
<accession>A0A7R9I4L3</accession>
<evidence type="ECO:0000313" key="1">
    <source>
        <dbReference type="EMBL" id="CAD7445288.1"/>
    </source>
</evidence>
<proteinExistence type="predicted"/>